<feature type="signal peptide" evidence="7">
    <location>
        <begin position="1"/>
        <end position="22"/>
    </location>
</feature>
<keyword evidence="2" id="KW-0349">Heme</keyword>
<keyword evidence="7" id="KW-0732">Signal</keyword>
<evidence type="ECO:0000256" key="1">
    <source>
        <dbReference type="ARBA" id="ARBA00022559"/>
    </source>
</evidence>
<dbReference type="GO" id="GO:0004601">
    <property type="term" value="F:peroxidase activity"/>
    <property type="evidence" value="ECO:0007669"/>
    <property type="project" value="UniProtKB-KW"/>
</dbReference>
<dbReference type="EC" id="1.11.1.-" evidence="7"/>
<keyword evidence="10" id="KW-1185">Reference proteome</keyword>
<evidence type="ECO:0000256" key="4">
    <source>
        <dbReference type="ARBA" id="ARBA00023002"/>
    </source>
</evidence>
<gene>
    <name evidence="9" type="ORF">D9613_002681</name>
</gene>
<dbReference type="Proteomes" id="UP000521872">
    <property type="component" value="Unassembled WGS sequence"/>
</dbReference>
<dbReference type="Gene3D" id="1.10.420.10">
    <property type="entry name" value="Peroxidase, domain 2"/>
    <property type="match status" value="1"/>
</dbReference>
<evidence type="ECO:0000259" key="8">
    <source>
        <dbReference type="PROSITE" id="PS50873"/>
    </source>
</evidence>
<evidence type="ECO:0000256" key="3">
    <source>
        <dbReference type="ARBA" id="ARBA00022723"/>
    </source>
</evidence>
<keyword evidence="5" id="KW-0408">Iron</keyword>
<comment type="similarity">
    <text evidence="6">Belongs to the peroxidase family.</text>
</comment>
<keyword evidence="1 7" id="KW-0575">Peroxidase</keyword>
<name>A0A8H4VNN2_9AGAR</name>
<dbReference type="InterPro" id="IPR044831">
    <property type="entry name" value="Ccp1-like"/>
</dbReference>
<dbReference type="GO" id="GO:0046872">
    <property type="term" value="F:metal ion binding"/>
    <property type="evidence" value="ECO:0007669"/>
    <property type="project" value="UniProtKB-UniRule"/>
</dbReference>
<evidence type="ECO:0000256" key="6">
    <source>
        <dbReference type="RuleBase" id="RU004241"/>
    </source>
</evidence>
<evidence type="ECO:0000313" key="9">
    <source>
        <dbReference type="EMBL" id="KAF4614474.1"/>
    </source>
</evidence>
<dbReference type="PANTHER" id="PTHR31356:SF53">
    <property type="entry name" value="HEME PEROXIDASE"/>
    <property type="match status" value="1"/>
</dbReference>
<dbReference type="GO" id="GO:0000302">
    <property type="term" value="P:response to reactive oxygen species"/>
    <property type="evidence" value="ECO:0007669"/>
    <property type="project" value="TreeGrafter"/>
</dbReference>
<dbReference type="Pfam" id="PF00141">
    <property type="entry name" value="peroxidase"/>
    <property type="match status" value="1"/>
</dbReference>
<reference evidence="9 10" key="1">
    <citation type="submission" date="2019-12" db="EMBL/GenBank/DDBJ databases">
        <authorList>
            <person name="Floudas D."/>
            <person name="Bentzer J."/>
            <person name="Ahren D."/>
            <person name="Johansson T."/>
            <person name="Persson P."/>
            <person name="Tunlid A."/>
        </authorList>
    </citation>
    <scope>NUCLEOTIDE SEQUENCE [LARGE SCALE GENOMIC DNA]</scope>
    <source>
        <strain evidence="9 10">CBS 102.39</strain>
    </source>
</reference>
<keyword evidence="4 7" id="KW-0560">Oxidoreductase</keyword>
<dbReference type="GO" id="GO:0042744">
    <property type="term" value="P:hydrogen peroxide catabolic process"/>
    <property type="evidence" value="ECO:0007669"/>
    <property type="project" value="TreeGrafter"/>
</dbReference>
<evidence type="ECO:0000256" key="2">
    <source>
        <dbReference type="ARBA" id="ARBA00022617"/>
    </source>
</evidence>
<organism evidence="9 10">
    <name type="scientific">Agrocybe pediades</name>
    <dbReference type="NCBI Taxonomy" id="84607"/>
    <lineage>
        <taxon>Eukaryota</taxon>
        <taxon>Fungi</taxon>
        <taxon>Dikarya</taxon>
        <taxon>Basidiomycota</taxon>
        <taxon>Agaricomycotina</taxon>
        <taxon>Agaricomycetes</taxon>
        <taxon>Agaricomycetidae</taxon>
        <taxon>Agaricales</taxon>
        <taxon>Agaricineae</taxon>
        <taxon>Strophariaceae</taxon>
        <taxon>Agrocybe</taxon>
    </lineage>
</organism>
<feature type="chain" id="PRO_5034404306" description="Peroxidase" evidence="7">
    <location>
        <begin position="23"/>
        <end position="599"/>
    </location>
</feature>
<keyword evidence="3" id="KW-0479">Metal-binding</keyword>
<dbReference type="PRINTS" id="PR00458">
    <property type="entry name" value="PEROXIDASE"/>
</dbReference>
<protein>
    <recommendedName>
        <fullName evidence="7">Peroxidase</fullName>
        <ecNumber evidence="7">1.11.1.-</ecNumber>
    </recommendedName>
</protein>
<dbReference type="SUPFAM" id="SSF48113">
    <property type="entry name" value="Heme-dependent peroxidases"/>
    <property type="match status" value="1"/>
</dbReference>
<comment type="caution">
    <text evidence="9">The sequence shown here is derived from an EMBL/GenBank/DDBJ whole genome shotgun (WGS) entry which is preliminary data.</text>
</comment>
<dbReference type="Gene3D" id="1.10.520.10">
    <property type="match status" value="1"/>
</dbReference>
<sequence length="599" mass="64910">MHGLPLVFSLYVLSVVTPYVSAYTWPSPQYDTLEGMLYEGRRSDGSSLAALVHPCRKRSGTLASVPAEWLRFAFHDMATHNADDGSGGLDGSLAYELGRPENFNLGLNQTLSDFEAYPNKYISRADIIAIGAVFAVSTCGGPTIPFRGGRIDTWQAGGTGTPEPQHDLSTLTESFRKQGFNQAEMIKLVACGHTMGGVSSADFPQLVAPDPKSSFPVFDDFDTTPSFDEKVVTEYLDGSTQNVLVVGANKTLVSDLRVFQSDNNATVQGLTDKSVFQSECKTMLGRMLEVVPKGITFTDEITLLPAKVTAAQLTFEKDQMVFKTNFRLTQPINQTANANRNVTLFWCDKNGDNKNCAGGKTNSALPVKKLSDDPNVSPITLNMGLYFINYNYIVPIDTAASITKFWFQVDENDGSKPTTYDNGGNGYVIDQDQVLFVPMLSHVDLVQNTTSDAQTYTNRVGDGFTRNYKLVVAVRDGTNPSRVYADATDVAIQGFAFPLQTQIDFTPDSSIPSQSGYSFYSGKVASAGVQLTLDVHAEAAGQKYTQDFMETQELDNTPYVKPGPVSVTTTTKSSAGRMAVPNALAAAALLVFGAAVVRL</sequence>
<dbReference type="InterPro" id="IPR002016">
    <property type="entry name" value="Haem_peroxidase"/>
</dbReference>
<evidence type="ECO:0000313" key="10">
    <source>
        <dbReference type="Proteomes" id="UP000521872"/>
    </source>
</evidence>
<accession>A0A8H4VNN2</accession>
<dbReference type="EMBL" id="JAACJL010000044">
    <property type="protein sequence ID" value="KAF4614474.1"/>
    <property type="molecule type" value="Genomic_DNA"/>
</dbReference>
<evidence type="ECO:0000256" key="7">
    <source>
        <dbReference type="RuleBase" id="RU363051"/>
    </source>
</evidence>
<dbReference type="InterPro" id="IPR010255">
    <property type="entry name" value="Haem_peroxidase_sf"/>
</dbReference>
<dbReference type="PANTHER" id="PTHR31356">
    <property type="entry name" value="THYLAKOID LUMENAL 29 KDA PROTEIN, CHLOROPLASTIC-RELATED"/>
    <property type="match status" value="1"/>
</dbReference>
<dbReference type="GO" id="GO:0034599">
    <property type="term" value="P:cellular response to oxidative stress"/>
    <property type="evidence" value="ECO:0007669"/>
    <property type="project" value="InterPro"/>
</dbReference>
<dbReference type="GO" id="GO:0020037">
    <property type="term" value="F:heme binding"/>
    <property type="evidence" value="ECO:0007669"/>
    <property type="project" value="UniProtKB-UniRule"/>
</dbReference>
<feature type="domain" description="Plant heme peroxidase family profile" evidence="8">
    <location>
        <begin position="32"/>
        <end position="301"/>
    </location>
</feature>
<proteinExistence type="inferred from homology"/>
<evidence type="ECO:0000256" key="5">
    <source>
        <dbReference type="ARBA" id="ARBA00023004"/>
    </source>
</evidence>
<dbReference type="AlphaFoldDB" id="A0A8H4VNN2"/>
<dbReference type="PROSITE" id="PS50873">
    <property type="entry name" value="PEROXIDASE_4"/>
    <property type="match status" value="1"/>
</dbReference>